<keyword evidence="2" id="KW-0732">Signal</keyword>
<evidence type="ECO:0000313" key="3">
    <source>
        <dbReference type="EMBL" id="TVT41287.1"/>
    </source>
</evidence>
<dbReference type="RefSeq" id="WP_144846025.1">
    <property type="nucleotide sequence ID" value="NZ_VMRJ01000002.1"/>
</dbReference>
<evidence type="ECO:0000256" key="1">
    <source>
        <dbReference type="SAM" id="MobiDB-lite"/>
    </source>
</evidence>
<feature type="signal peptide" evidence="2">
    <location>
        <begin position="1"/>
        <end position="17"/>
    </location>
</feature>
<dbReference type="InterPro" id="IPR036249">
    <property type="entry name" value="Thioredoxin-like_sf"/>
</dbReference>
<accession>A0A558BXP5</accession>
<evidence type="ECO:0000313" key="4">
    <source>
        <dbReference type="Proteomes" id="UP000317624"/>
    </source>
</evidence>
<gene>
    <name evidence="3" type="ORF">FNT36_07475</name>
</gene>
<proteinExistence type="predicted"/>
<dbReference type="AlphaFoldDB" id="A0A558BXP5"/>
<dbReference type="Gene3D" id="3.40.30.10">
    <property type="entry name" value="Glutaredoxin"/>
    <property type="match status" value="1"/>
</dbReference>
<feature type="region of interest" description="Disordered" evidence="1">
    <location>
        <begin position="442"/>
        <end position="467"/>
    </location>
</feature>
<reference evidence="3 4" key="1">
    <citation type="submission" date="2019-07" db="EMBL/GenBank/DDBJ databases">
        <title>Hymenobacter sp. straun FUR1 Genome sequencing and assembly.</title>
        <authorList>
            <person name="Chhetri G."/>
        </authorList>
    </citation>
    <scope>NUCLEOTIDE SEQUENCE [LARGE SCALE GENOMIC DNA]</scope>
    <source>
        <strain evidence="3 4">Fur1</strain>
    </source>
</reference>
<protein>
    <submittedName>
        <fullName evidence="3">Uncharacterized protein</fullName>
    </submittedName>
</protein>
<sequence length="467" mass="52661">MKTILLLISAVATLATAQAQQLHLAPDSLRQVQAQARQQQRPLLVVVAPPPPPANLPKVMQKSRSQSGLHEPEVVTALNQDFLVKEVGFNSREGTPLVRQYTITSYPTYLYFAPDGTLLYRRFGNASSAEPYLKDIAAARQALADPHNLSYYQAEYERGNRDAGFLRQYLAKRQQLGQVVEPALLDSYADQLPAKAFDRAADVQFILELGPVVGSRAFRLSHLNSKLIDSLYRVLPLAQRQAMNNRMIARTMSQAIATRNQNMAQEGANFARSTWTNNPQRGMRAYENNMLDFYRLTKDTTNYLRQSSWYYERYYMNISTDSARKALTAYEAQQQAQAASRQRLLANGGRPPGLPAGSPTMIATTIRRGGPAPDFVNELNTGAWNVYLTGTRNRDYLSRAVQWSKRTVDLTPRAAYYDTLAHLLYRLRFFAEAEAMQQQAVAHAAPEGMSSQQYEQELTKMKKHQPL</sequence>
<evidence type="ECO:0000256" key="2">
    <source>
        <dbReference type="SAM" id="SignalP"/>
    </source>
</evidence>
<organism evidence="3 4">
    <name type="scientific">Hymenobacter setariae</name>
    <dbReference type="NCBI Taxonomy" id="2594794"/>
    <lineage>
        <taxon>Bacteria</taxon>
        <taxon>Pseudomonadati</taxon>
        <taxon>Bacteroidota</taxon>
        <taxon>Cytophagia</taxon>
        <taxon>Cytophagales</taxon>
        <taxon>Hymenobacteraceae</taxon>
        <taxon>Hymenobacter</taxon>
    </lineage>
</organism>
<dbReference type="OrthoDB" id="645813at2"/>
<name>A0A558BXP5_9BACT</name>
<comment type="caution">
    <text evidence="3">The sequence shown here is derived from an EMBL/GenBank/DDBJ whole genome shotgun (WGS) entry which is preliminary data.</text>
</comment>
<feature type="chain" id="PRO_5035283519" evidence="2">
    <location>
        <begin position="18"/>
        <end position="467"/>
    </location>
</feature>
<dbReference type="SUPFAM" id="SSF52833">
    <property type="entry name" value="Thioredoxin-like"/>
    <property type="match status" value="1"/>
</dbReference>
<dbReference type="Proteomes" id="UP000317624">
    <property type="component" value="Unassembled WGS sequence"/>
</dbReference>
<dbReference type="EMBL" id="VMRJ01000002">
    <property type="protein sequence ID" value="TVT41287.1"/>
    <property type="molecule type" value="Genomic_DNA"/>
</dbReference>
<keyword evidence="4" id="KW-1185">Reference proteome</keyword>